<evidence type="ECO:0000313" key="4">
    <source>
        <dbReference type="Proteomes" id="UP001165367"/>
    </source>
</evidence>
<dbReference type="Proteomes" id="UP001165367">
    <property type="component" value="Unassembled WGS sequence"/>
</dbReference>
<comment type="caution">
    <text evidence="3">The sequence shown here is derived from an EMBL/GenBank/DDBJ whole genome shotgun (WGS) entry which is preliminary data.</text>
</comment>
<organism evidence="3 4">
    <name type="scientific">Terrimonas ginsenosidimutans</name>
    <dbReference type="NCBI Taxonomy" id="2908004"/>
    <lineage>
        <taxon>Bacteria</taxon>
        <taxon>Pseudomonadati</taxon>
        <taxon>Bacteroidota</taxon>
        <taxon>Chitinophagia</taxon>
        <taxon>Chitinophagales</taxon>
        <taxon>Chitinophagaceae</taxon>
        <taxon>Terrimonas</taxon>
    </lineage>
</organism>
<reference evidence="3" key="1">
    <citation type="submission" date="2022-01" db="EMBL/GenBank/DDBJ databases">
        <authorList>
            <person name="Jo J.-H."/>
            <person name="Im W.-T."/>
        </authorList>
    </citation>
    <scope>NUCLEOTIDE SEQUENCE</scope>
    <source>
        <strain evidence="3">NA20</strain>
    </source>
</reference>
<evidence type="ECO:0000313" key="3">
    <source>
        <dbReference type="EMBL" id="MCG2613905.1"/>
    </source>
</evidence>
<evidence type="ECO:0000256" key="2">
    <source>
        <dbReference type="SAM" id="Phobius"/>
    </source>
</evidence>
<dbReference type="RefSeq" id="WP_237869821.1">
    <property type="nucleotide sequence ID" value="NZ_JAKLTR010000003.1"/>
</dbReference>
<keyword evidence="2" id="KW-0472">Membrane</keyword>
<proteinExistence type="predicted"/>
<feature type="compositionally biased region" description="Polar residues" evidence="1">
    <location>
        <begin position="212"/>
        <end position="223"/>
    </location>
</feature>
<gene>
    <name evidence="3" type="ORF">LZZ85_06415</name>
</gene>
<evidence type="ECO:0008006" key="5">
    <source>
        <dbReference type="Google" id="ProtNLM"/>
    </source>
</evidence>
<keyword evidence="2" id="KW-1133">Transmembrane helix</keyword>
<protein>
    <recommendedName>
        <fullName evidence="5">Anti sigma-E protein RseA N-terminal domain-containing protein</fullName>
    </recommendedName>
</protein>
<feature type="compositionally biased region" description="Low complexity" evidence="1">
    <location>
        <begin position="224"/>
        <end position="241"/>
    </location>
</feature>
<sequence>MNIDRKNYEEFFILYLDNELSASDRQLVVEFAAANPDLKAELDLLMQSKLSPDLEITFSGKNALLKSESEISAGTTSMLLYIDQELPAAEKASFEQWLGQNPAAQKELSLLQQTKLQPEHISFPYKDLLYRPEERRVVPIRWWRMAAAAVLLLGISSATFMFNQHRSGKVIAGRTGEETTSLAQRKDAAVKTDTPSSQIELPQAMDQVATNNEYSTAEQNTRSGDAVSADAGNNANANSSSAKVKAADADITSTANPLPVNDQAAPTITSGDETNHVVAKRTQLNSLLTGNSDTPDEFQADPSLTISKQINPLPAVTQEEDQPLDIMNEPGKKNKLRGFFRKITRTFEKTTNIKATDGEDRLLVGGLAIRF</sequence>
<feature type="transmembrane region" description="Helical" evidence="2">
    <location>
        <begin position="142"/>
        <end position="162"/>
    </location>
</feature>
<feature type="region of interest" description="Disordered" evidence="1">
    <location>
        <begin position="212"/>
        <end position="241"/>
    </location>
</feature>
<dbReference type="EMBL" id="JAKLTR010000003">
    <property type="protein sequence ID" value="MCG2613905.1"/>
    <property type="molecule type" value="Genomic_DNA"/>
</dbReference>
<accession>A0ABS9KNP8</accession>
<keyword evidence="2" id="KW-0812">Transmembrane</keyword>
<evidence type="ECO:0000256" key="1">
    <source>
        <dbReference type="SAM" id="MobiDB-lite"/>
    </source>
</evidence>
<keyword evidence="4" id="KW-1185">Reference proteome</keyword>
<feature type="region of interest" description="Disordered" evidence="1">
    <location>
        <begin position="254"/>
        <end position="275"/>
    </location>
</feature>
<name>A0ABS9KNP8_9BACT</name>